<keyword evidence="10" id="KW-1185">Reference proteome</keyword>
<dbReference type="Pfam" id="PF01529">
    <property type="entry name" value="DHHC"/>
    <property type="match status" value="1"/>
</dbReference>
<dbReference type="GO" id="GO:0005794">
    <property type="term" value="C:Golgi apparatus"/>
    <property type="evidence" value="ECO:0007669"/>
    <property type="project" value="TreeGrafter"/>
</dbReference>
<dbReference type="CTD" id="33190"/>
<comment type="similarity">
    <text evidence="7">Belongs to the DHHC palmitoyltransferase family.</text>
</comment>
<evidence type="ECO:0000256" key="1">
    <source>
        <dbReference type="ARBA" id="ARBA00004141"/>
    </source>
</evidence>
<evidence type="ECO:0000256" key="8">
    <source>
        <dbReference type="SAM" id="MobiDB-lite"/>
    </source>
</evidence>
<dbReference type="KEGG" id="pbar:105426561"/>
<evidence type="ECO:0000313" key="10">
    <source>
        <dbReference type="Proteomes" id="UP000504615"/>
    </source>
</evidence>
<dbReference type="InterPro" id="IPR001594">
    <property type="entry name" value="Palmitoyltrfase_DHHC"/>
</dbReference>
<protein>
    <recommendedName>
        <fullName evidence="7">Palmitoyltransferase</fullName>
        <ecNumber evidence="7">2.3.1.225</ecNumber>
    </recommendedName>
</protein>
<feature type="compositionally biased region" description="Low complexity" evidence="8">
    <location>
        <begin position="445"/>
        <end position="459"/>
    </location>
</feature>
<dbReference type="GO" id="GO:0005783">
    <property type="term" value="C:endoplasmic reticulum"/>
    <property type="evidence" value="ECO:0007669"/>
    <property type="project" value="TreeGrafter"/>
</dbReference>
<proteinExistence type="inferred from homology"/>
<feature type="compositionally biased region" description="Low complexity" evidence="8">
    <location>
        <begin position="226"/>
        <end position="239"/>
    </location>
</feature>
<feature type="domain" description="Palmitoyltransferase DHHC" evidence="9">
    <location>
        <begin position="132"/>
        <end position="295"/>
    </location>
</feature>
<dbReference type="EC" id="2.3.1.225" evidence="7"/>
<dbReference type="InterPro" id="IPR039859">
    <property type="entry name" value="PFA4/ZDH16/20/ERF2-like"/>
</dbReference>
<evidence type="ECO:0000256" key="6">
    <source>
        <dbReference type="ARBA" id="ARBA00023315"/>
    </source>
</evidence>
<dbReference type="GO" id="GO:0019706">
    <property type="term" value="F:protein-cysteine S-palmitoyltransferase activity"/>
    <property type="evidence" value="ECO:0007669"/>
    <property type="project" value="UniProtKB-EC"/>
</dbReference>
<feature type="region of interest" description="Disordered" evidence="8">
    <location>
        <begin position="212"/>
        <end position="245"/>
    </location>
</feature>
<feature type="compositionally biased region" description="Basic and acidic residues" evidence="8">
    <location>
        <begin position="465"/>
        <end position="485"/>
    </location>
</feature>
<evidence type="ECO:0000256" key="7">
    <source>
        <dbReference type="RuleBase" id="RU079119"/>
    </source>
</evidence>
<accession>A0A6I9WB95</accession>
<organism evidence="10 11">
    <name type="scientific">Pogonomyrmex barbatus</name>
    <name type="common">red harvester ant</name>
    <dbReference type="NCBI Taxonomy" id="144034"/>
    <lineage>
        <taxon>Eukaryota</taxon>
        <taxon>Metazoa</taxon>
        <taxon>Ecdysozoa</taxon>
        <taxon>Arthropoda</taxon>
        <taxon>Hexapoda</taxon>
        <taxon>Insecta</taxon>
        <taxon>Pterygota</taxon>
        <taxon>Neoptera</taxon>
        <taxon>Endopterygota</taxon>
        <taxon>Hymenoptera</taxon>
        <taxon>Apocrita</taxon>
        <taxon>Aculeata</taxon>
        <taxon>Formicoidea</taxon>
        <taxon>Formicidae</taxon>
        <taxon>Myrmicinae</taxon>
        <taxon>Pogonomyrmex</taxon>
    </lineage>
</organism>
<gene>
    <name evidence="11" type="primary">LOC105426561</name>
</gene>
<keyword evidence="2 7" id="KW-0808">Transferase</keyword>
<evidence type="ECO:0000256" key="5">
    <source>
        <dbReference type="ARBA" id="ARBA00023136"/>
    </source>
</evidence>
<dbReference type="GO" id="GO:0016020">
    <property type="term" value="C:membrane"/>
    <property type="evidence" value="ECO:0007669"/>
    <property type="project" value="UniProtKB-SubCell"/>
</dbReference>
<keyword evidence="6 7" id="KW-0012">Acyltransferase</keyword>
<evidence type="ECO:0000256" key="4">
    <source>
        <dbReference type="ARBA" id="ARBA00022989"/>
    </source>
</evidence>
<feature type="compositionally biased region" description="Polar residues" evidence="8">
    <location>
        <begin position="421"/>
        <end position="430"/>
    </location>
</feature>
<feature type="transmembrane region" description="Helical" evidence="7">
    <location>
        <begin position="48"/>
        <end position="66"/>
    </location>
</feature>
<feature type="transmembrane region" description="Helical" evidence="7">
    <location>
        <begin position="78"/>
        <end position="100"/>
    </location>
</feature>
<dbReference type="PROSITE" id="PS50216">
    <property type="entry name" value="DHHC"/>
    <property type="match status" value="1"/>
</dbReference>
<feature type="transmembrane region" description="Helical" evidence="7">
    <location>
        <begin position="254"/>
        <end position="287"/>
    </location>
</feature>
<keyword evidence="5 7" id="KW-0472">Membrane</keyword>
<dbReference type="Proteomes" id="UP000504615">
    <property type="component" value="Unplaced"/>
</dbReference>
<feature type="compositionally biased region" description="Basic residues" evidence="8">
    <location>
        <begin position="610"/>
        <end position="628"/>
    </location>
</feature>
<reference evidence="11" key="1">
    <citation type="submission" date="2025-08" db="UniProtKB">
        <authorList>
            <consortium name="RefSeq"/>
        </authorList>
    </citation>
    <scope>IDENTIFICATION</scope>
</reference>
<dbReference type="GeneID" id="105426561"/>
<name>A0A6I9WB95_9HYME</name>
<comment type="catalytic activity">
    <reaction evidence="7">
        <text>L-cysteinyl-[protein] + hexadecanoyl-CoA = S-hexadecanoyl-L-cysteinyl-[protein] + CoA</text>
        <dbReference type="Rhea" id="RHEA:36683"/>
        <dbReference type="Rhea" id="RHEA-COMP:10131"/>
        <dbReference type="Rhea" id="RHEA-COMP:11032"/>
        <dbReference type="ChEBI" id="CHEBI:29950"/>
        <dbReference type="ChEBI" id="CHEBI:57287"/>
        <dbReference type="ChEBI" id="CHEBI:57379"/>
        <dbReference type="ChEBI" id="CHEBI:74151"/>
        <dbReference type="EC" id="2.3.1.225"/>
    </reaction>
</comment>
<evidence type="ECO:0000259" key="9">
    <source>
        <dbReference type="Pfam" id="PF01529"/>
    </source>
</evidence>
<keyword evidence="3 7" id="KW-0812">Transmembrane</keyword>
<comment type="subcellular location">
    <subcellularLocation>
        <location evidence="1">Membrane</location>
        <topology evidence="1">Multi-pass membrane protein</topology>
    </subcellularLocation>
</comment>
<dbReference type="RefSeq" id="XP_011636152.1">
    <property type="nucleotide sequence ID" value="XM_011637850.2"/>
</dbReference>
<dbReference type="PANTHER" id="PTHR22883">
    <property type="entry name" value="ZINC FINGER DHHC DOMAIN CONTAINING PROTEIN"/>
    <property type="match status" value="1"/>
</dbReference>
<evidence type="ECO:0000313" key="11">
    <source>
        <dbReference type="RefSeq" id="XP_011636152.1"/>
    </source>
</evidence>
<dbReference type="GO" id="GO:0006612">
    <property type="term" value="P:protein targeting to membrane"/>
    <property type="evidence" value="ECO:0007669"/>
    <property type="project" value="TreeGrafter"/>
</dbReference>
<sequence length="670" mass="73535">MLNESRANRRAIVRCCSSHAGDTRHVPPEHRRFRRIHGLQSPLHPQQIIGWILLIVVFIGTFTVLLTTPPLLPNLRFVLLLLFTALFLLHVLAHLTVSLLDPADPEVRARPAGVIVPEFDRTKHRHVIENGRCHLCNITTRSQRTKHCSICNKCVPRFDHHCKWLNNCIGGRNYPAFLVCLGSTLIVALAVTALALTELVLVNAHLVVDDQRSNSSGDSNDDNNDSRNNNRNNDTSMNNATTTSPFVPVPGTGSLILVTIIGCLSAIAAVLLIHLCIFHGYIACLGLTTYEYVRRKRERSVAGAIANSGAVPTTAAGLCGTPYCTAADGEDVESRTTSGARGLYSHFCENGPLFKNDTTGTMRMTMATTDVYVCSTHQERRDDQLTAANGKAICSKTLPSTKNSRNFRLCFSYDSRTTETSIQASSSQTMDAMAESRNHGESPDTKSSSTPSPVSCCFSIMNHPDGSRHDGQKSRTGEHRAESTKRSCGTMKRIQTFLQARLRKGSRQRLIASSSAIVRHCGNKIIPQTGDSPPDVALTLTEDQDRTVVETGMTNLTMPSADFPRPPTRLPALDLSHTVRKIRRVSSSATDISVLGQIPPTAIPKRNQAHFRSRRNTNFSKKRPRFKVGSHVVTQTAQLSPIPESEFSKPATPRSPSRSGSAFAFPPLHE</sequence>
<dbReference type="PANTHER" id="PTHR22883:SF203">
    <property type="entry name" value="PALMITOYLTRANSFERASE"/>
    <property type="match status" value="1"/>
</dbReference>
<feature type="region of interest" description="Disordered" evidence="8">
    <location>
        <begin position="610"/>
        <end position="670"/>
    </location>
</feature>
<dbReference type="AlphaFoldDB" id="A0A6I9WB95"/>
<feature type="region of interest" description="Disordered" evidence="8">
    <location>
        <begin position="421"/>
        <end position="488"/>
    </location>
</feature>
<keyword evidence="4 7" id="KW-1133">Transmembrane helix</keyword>
<evidence type="ECO:0000256" key="3">
    <source>
        <dbReference type="ARBA" id="ARBA00022692"/>
    </source>
</evidence>
<evidence type="ECO:0000256" key="2">
    <source>
        <dbReference type="ARBA" id="ARBA00022679"/>
    </source>
</evidence>
<dbReference type="OrthoDB" id="272303at2759"/>
<feature type="transmembrane region" description="Helical" evidence="7">
    <location>
        <begin position="176"/>
        <end position="196"/>
    </location>
</feature>
<comment type="domain">
    <text evidence="7">The DHHC domain is required for palmitoyltransferase activity.</text>
</comment>
<feature type="compositionally biased region" description="Basic and acidic residues" evidence="8">
    <location>
        <begin position="434"/>
        <end position="444"/>
    </location>
</feature>